<feature type="domain" description="HTH araC/xylS-type" evidence="4">
    <location>
        <begin position="210"/>
        <end position="308"/>
    </location>
</feature>
<evidence type="ECO:0000313" key="5">
    <source>
        <dbReference type="EMBL" id="MFC6283457.1"/>
    </source>
</evidence>
<dbReference type="SMART" id="SM00342">
    <property type="entry name" value="HTH_ARAC"/>
    <property type="match status" value="1"/>
</dbReference>
<accession>A0ABW1U3E4</accession>
<gene>
    <name evidence="5" type="ORF">ACFQND_19695</name>
</gene>
<dbReference type="Pfam" id="PF12833">
    <property type="entry name" value="HTH_18"/>
    <property type="match status" value="1"/>
</dbReference>
<comment type="caution">
    <text evidence="5">The sequence shown here is derived from an EMBL/GenBank/DDBJ whole genome shotgun (WGS) entry which is preliminary data.</text>
</comment>
<protein>
    <submittedName>
        <fullName evidence="5">AraC family transcriptional regulator</fullName>
    </submittedName>
</protein>
<organism evidence="5 6">
    <name type="scientific">Polaromonas aquatica</name>
    <dbReference type="NCBI Taxonomy" id="332657"/>
    <lineage>
        <taxon>Bacteria</taxon>
        <taxon>Pseudomonadati</taxon>
        <taxon>Pseudomonadota</taxon>
        <taxon>Betaproteobacteria</taxon>
        <taxon>Burkholderiales</taxon>
        <taxon>Comamonadaceae</taxon>
        <taxon>Polaromonas</taxon>
    </lineage>
</organism>
<dbReference type="InterPro" id="IPR009057">
    <property type="entry name" value="Homeodomain-like_sf"/>
</dbReference>
<reference evidence="6" key="1">
    <citation type="journal article" date="2019" name="Int. J. Syst. Evol. Microbiol.">
        <title>The Global Catalogue of Microorganisms (GCM) 10K type strain sequencing project: providing services to taxonomists for standard genome sequencing and annotation.</title>
        <authorList>
            <consortium name="The Broad Institute Genomics Platform"/>
            <consortium name="The Broad Institute Genome Sequencing Center for Infectious Disease"/>
            <person name="Wu L."/>
            <person name="Ma J."/>
        </authorList>
    </citation>
    <scope>NUCLEOTIDE SEQUENCE [LARGE SCALE GENOMIC DNA]</scope>
    <source>
        <strain evidence="6">CCUG 39402</strain>
    </source>
</reference>
<dbReference type="InterPro" id="IPR020449">
    <property type="entry name" value="Tscrpt_reg_AraC-type_HTH"/>
</dbReference>
<evidence type="ECO:0000259" key="4">
    <source>
        <dbReference type="PROSITE" id="PS01124"/>
    </source>
</evidence>
<evidence type="ECO:0000256" key="3">
    <source>
        <dbReference type="ARBA" id="ARBA00023163"/>
    </source>
</evidence>
<evidence type="ECO:0000313" key="6">
    <source>
        <dbReference type="Proteomes" id="UP001596270"/>
    </source>
</evidence>
<dbReference type="PROSITE" id="PS00041">
    <property type="entry name" value="HTH_ARAC_FAMILY_1"/>
    <property type="match status" value="1"/>
</dbReference>
<dbReference type="PANTHER" id="PTHR46796:SF7">
    <property type="entry name" value="ARAC FAMILY TRANSCRIPTIONAL REGULATOR"/>
    <property type="match status" value="1"/>
</dbReference>
<keyword evidence="6" id="KW-1185">Reference proteome</keyword>
<dbReference type="Gene3D" id="1.10.10.60">
    <property type="entry name" value="Homeodomain-like"/>
    <property type="match status" value="2"/>
</dbReference>
<evidence type="ECO:0000256" key="2">
    <source>
        <dbReference type="ARBA" id="ARBA00023125"/>
    </source>
</evidence>
<dbReference type="RefSeq" id="WP_371438083.1">
    <property type="nucleotide sequence ID" value="NZ_JBHSRS010000083.1"/>
</dbReference>
<keyword evidence="1" id="KW-0805">Transcription regulation</keyword>
<proteinExistence type="predicted"/>
<keyword evidence="2" id="KW-0238">DNA-binding</keyword>
<dbReference type="Proteomes" id="UP001596270">
    <property type="component" value="Unassembled WGS sequence"/>
</dbReference>
<dbReference type="PROSITE" id="PS01124">
    <property type="entry name" value="HTH_ARAC_FAMILY_2"/>
    <property type="match status" value="1"/>
</dbReference>
<dbReference type="InterPro" id="IPR018060">
    <property type="entry name" value="HTH_AraC"/>
</dbReference>
<evidence type="ECO:0000256" key="1">
    <source>
        <dbReference type="ARBA" id="ARBA00023015"/>
    </source>
</evidence>
<dbReference type="InterPro" id="IPR018062">
    <property type="entry name" value="HTH_AraC-typ_CS"/>
</dbReference>
<dbReference type="SUPFAM" id="SSF46689">
    <property type="entry name" value="Homeodomain-like"/>
    <property type="match status" value="2"/>
</dbReference>
<name>A0ABW1U3E4_9BURK</name>
<sequence length="324" mass="35413">MDVLSEVLSICRSGQAVTARFELTAPWALRSEGVSGAMIRMSRGAPFWIQLQGAEPLRVQAGDLLMLPLGAAHTLYSSPGVKAEAFSNLIARHAVGIMDENPLVFSHGGGGDLTDMFSAQLWFSAYCRHSVFSILPPLIHIRAQDMPLSSSLANTMESLILETLDRRPGWRLSAARMGELLLVNILREHLGKEAAMGEGWLRGLTDPPIARALMRMHREPQKAWTVDSLALDAGISRSRFSERFKALVGATPISYLTSHRMALAAGQIEAGTQHLSRIAEEAGYESEKVFSRAFRRWAGVTPSVYLQRETARMKAAAGGEASQD</sequence>
<keyword evidence="3" id="KW-0804">Transcription</keyword>
<dbReference type="PANTHER" id="PTHR46796">
    <property type="entry name" value="HTH-TYPE TRANSCRIPTIONAL ACTIVATOR RHAS-RELATED"/>
    <property type="match status" value="1"/>
</dbReference>
<dbReference type="InterPro" id="IPR050204">
    <property type="entry name" value="AraC_XylS_family_regulators"/>
</dbReference>
<dbReference type="Pfam" id="PF12852">
    <property type="entry name" value="Cupin_6"/>
    <property type="match status" value="1"/>
</dbReference>
<dbReference type="EMBL" id="JBHSRS010000083">
    <property type="protein sequence ID" value="MFC6283457.1"/>
    <property type="molecule type" value="Genomic_DNA"/>
</dbReference>
<dbReference type="InterPro" id="IPR032783">
    <property type="entry name" value="AraC_lig"/>
</dbReference>
<dbReference type="PRINTS" id="PR00032">
    <property type="entry name" value="HTHARAC"/>
</dbReference>